<keyword evidence="4" id="KW-1185">Reference proteome</keyword>
<dbReference type="EMBL" id="DF836700">
    <property type="protein sequence ID" value="GAN10839.1"/>
    <property type="molecule type" value="Genomic_DNA"/>
</dbReference>
<keyword evidence="2" id="KW-0812">Transmembrane</keyword>
<proteinExistence type="predicted"/>
<sequence>MAIANNGISKRDGSLIEAADSNEQANSPSKATSSKKSMTYTLPTIYTPMPTATADDTSTEVPGQYHLTLFTPAETPLSNADRTDTTQKTVGTYASLPTEYPVLVSKAPNEVTRTAKSWASTTSTASATPSVIPVKSYSGLNKGQLAGVIVGSIVGCMMAIYLFYVICWGRRKALRKAREEKELRDMEKKASCVSTIHLDYDTDEDEEKPHKHHDDNQPVSLPRTQPQYDPTRIYSSTSHFDPKEDFRSYYRTSPNNTSNNSSFSGNSNTPLNAHNNLQQPFYGGFSPYYGPMLQHQPHAFVSHPKNSMPLYVPHQQPYTMAPPTMPVDGDASQYSLLMHGTGASFNTIGASNYRQFNPTTTEIYQSPQQIHHSDRDSVASKSGSEWFGSTISSVLMLDVAEDEEIQNVSPGESVAAPDSVQHDVAKQGHSLSSQSPSGTTADSAEGPMSWT</sequence>
<protein>
    <submittedName>
        <fullName evidence="3">Uncharacterized protein</fullName>
    </submittedName>
</protein>
<feature type="region of interest" description="Disordered" evidence="1">
    <location>
        <begin position="201"/>
        <end position="247"/>
    </location>
</feature>
<feature type="transmembrane region" description="Helical" evidence="2">
    <location>
        <begin position="145"/>
        <end position="168"/>
    </location>
</feature>
<gene>
    <name evidence="3" type="ORF">MAM1_0411c10389</name>
</gene>
<reference evidence="3" key="1">
    <citation type="submission" date="2014-09" db="EMBL/GenBank/DDBJ databases">
        <title>Draft genome sequence of an oleaginous Mucoromycotina fungus Mucor ambiguus NBRC6742.</title>
        <authorList>
            <person name="Takeda I."/>
            <person name="Yamane N."/>
            <person name="Morita T."/>
            <person name="Tamano K."/>
            <person name="Machida M."/>
            <person name="Baker S."/>
            <person name="Koike H."/>
        </authorList>
    </citation>
    <scope>NUCLEOTIDE SEQUENCE</scope>
    <source>
        <strain evidence="3">NBRC 6742</strain>
    </source>
</reference>
<feature type="region of interest" description="Disordered" evidence="1">
    <location>
        <begin position="406"/>
        <end position="451"/>
    </location>
</feature>
<feature type="region of interest" description="Disordered" evidence="1">
    <location>
        <begin position="16"/>
        <end position="36"/>
    </location>
</feature>
<feature type="compositionally biased region" description="Polar residues" evidence="1">
    <location>
        <begin position="429"/>
        <end position="442"/>
    </location>
</feature>
<keyword evidence="2" id="KW-1133">Transmembrane helix</keyword>
<organism evidence="3">
    <name type="scientific">Mucor ambiguus</name>
    <dbReference type="NCBI Taxonomy" id="91626"/>
    <lineage>
        <taxon>Eukaryota</taxon>
        <taxon>Fungi</taxon>
        <taxon>Fungi incertae sedis</taxon>
        <taxon>Mucoromycota</taxon>
        <taxon>Mucoromycotina</taxon>
        <taxon>Mucoromycetes</taxon>
        <taxon>Mucorales</taxon>
        <taxon>Mucorineae</taxon>
        <taxon>Mucoraceae</taxon>
        <taxon>Mucor</taxon>
    </lineage>
</organism>
<evidence type="ECO:0000256" key="1">
    <source>
        <dbReference type="SAM" id="MobiDB-lite"/>
    </source>
</evidence>
<evidence type="ECO:0000313" key="4">
    <source>
        <dbReference type="Proteomes" id="UP000053815"/>
    </source>
</evidence>
<dbReference type="STRING" id="91626.A0A0C9MTS1"/>
<dbReference type="Proteomes" id="UP000053815">
    <property type="component" value="Unassembled WGS sequence"/>
</dbReference>
<name>A0A0C9MTS1_9FUNG</name>
<dbReference type="AlphaFoldDB" id="A0A0C9MTS1"/>
<feature type="compositionally biased region" description="Polar residues" evidence="1">
    <location>
        <begin position="21"/>
        <end position="36"/>
    </location>
</feature>
<feature type="compositionally biased region" description="Polar residues" evidence="1">
    <location>
        <begin position="217"/>
        <end position="239"/>
    </location>
</feature>
<evidence type="ECO:0000313" key="3">
    <source>
        <dbReference type="EMBL" id="GAN10839.1"/>
    </source>
</evidence>
<dbReference type="OrthoDB" id="2264758at2759"/>
<evidence type="ECO:0000256" key="2">
    <source>
        <dbReference type="SAM" id="Phobius"/>
    </source>
</evidence>
<feature type="compositionally biased region" description="Basic and acidic residues" evidence="1">
    <location>
        <begin position="207"/>
        <end position="216"/>
    </location>
</feature>
<accession>A0A0C9MTS1</accession>
<keyword evidence="2" id="KW-0472">Membrane</keyword>